<comment type="caution">
    <text evidence="2">The sequence shown here is derived from an EMBL/GenBank/DDBJ whole genome shotgun (WGS) entry which is preliminary data.</text>
</comment>
<dbReference type="Gramene" id="PRQ16336">
    <property type="protein sequence ID" value="PRQ16336"/>
    <property type="gene ID" value="RchiOBHm_Chr7g0183121"/>
</dbReference>
<dbReference type="STRING" id="74649.A0A2P6P330"/>
<dbReference type="OMA" id="HHSCNET"/>
<reference evidence="2 3" key="1">
    <citation type="journal article" date="2018" name="Nat. Genet.">
        <title>The Rosa genome provides new insights in the design of modern roses.</title>
        <authorList>
            <person name="Bendahmane M."/>
        </authorList>
    </citation>
    <scope>NUCLEOTIDE SEQUENCE [LARGE SCALE GENOMIC DNA]</scope>
    <source>
        <strain evidence="3">cv. Old Blush</strain>
    </source>
</reference>
<evidence type="ECO:0000313" key="3">
    <source>
        <dbReference type="Proteomes" id="UP000238479"/>
    </source>
</evidence>
<gene>
    <name evidence="2" type="ORF">RchiOBHm_Chr7g0183121</name>
</gene>
<dbReference type="PANTHER" id="PTHR37742:SF1">
    <property type="entry name" value="OS01G0810200 PROTEIN"/>
    <property type="match status" value="1"/>
</dbReference>
<dbReference type="EMBL" id="PDCK01000045">
    <property type="protein sequence ID" value="PRQ16336.1"/>
    <property type="molecule type" value="Genomic_DNA"/>
</dbReference>
<dbReference type="Gene3D" id="2.60.120.10">
    <property type="entry name" value="Jelly Rolls"/>
    <property type="match status" value="1"/>
</dbReference>
<accession>A0A2P6P330</accession>
<protein>
    <submittedName>
        <fullName evidence="2">Putative rmlC-like jelly roll protein</fullName>
    </submittedName>
</protein>
<dbReference type="SUPFAM" id="SSF51182">
    <property type="entry name" value="RmlC-like cupins"/>
    <property type="match status" value="1"/>
</dbReference>
<keyword evidence="3" id="KW-1185">Reference proteome</keyword>
<organism evidence="2 3">
    <name type="scientific">Rosa chinensis</name>
    <name type="common">China rose</name>
    <dbReference type="NCBI Taxonomy" id="74649"/>
    <lineage>
        <taxon>Eukaryota</taxon>
        <taxon>Viridiplantae</taxon>
        <taxon>Streptophyta</taxon>
        <taxon>Embryophyta</taxon>
        <taxon>Tracheophyta</taxon>
        <taxon>Spermatophyta</taxon>
        <taxon>Magnoliopsida</taxon>
        <taxon>eudicotyledons</taxon>
        <taxon>Gunneridae</taxon>
        <taxon>Pentapetalae</taxon>
        <taxon>rosids</taxon>
        <taxon>fabids</taxon>
        <taxon>Rosales</taxon>
        <taxon>Rosaceae</taxon>
        <taxon>Rosoideae</taxon>
        <taxon>Rosoideae incertae sedis</taxon>
        <taxon>Rosa</taxon>
    </lineage>
</organism>
<dbReference type="GO" id="GO:0005768">
    <property type="term" value="C:endosome"/>
    <property type="evidence" value="ECO:0007669"/>
    <property type="project" value="TreeGrafter"/>
</dbReference>
<dbReference type="InterPro" id="IPR011051">
    <property type="entry name" value="RmlC_Cupin_sf"/>
</dbReference>
<dbReference type="PANTHER" id="PTHR37742">
    <property type="entry name" value="OS01G0810200 PROTEIN"/>
    <property type="match status" value="1"/>
</dbReference>
<dbReference type="OrthoDB" id="2017432at2759"/>
<dbReference type="GO" id="GO:0005802">
    <property type="term" value="C:trans-Golgi network"/>
    <property type="evidence" value="ECO:0007669"/>
    <property type="project" value="TreeGrafter"/>
</dbReference>
<dbReference type="FunFam" id="2.60.120.10:FF:000102">
    <property type="entry name" value="Cupin, RmlC-type"/>
    <property type="match status" value="1"/>
</dbReference>
<evidence type="ECO:0000256" key="1">
    <source>
        <dbReference type="SAM" id="MobiDB-lite"/>
    </source>
</evidence>
<dbReference type="AlphaFoldDB" id="A0A2P6P330"/>
<proteinExistence type="predicted"/>
<dbReference type="Proteomes" id="UP000238479">
    <property type="component" value="Chromosome 7"/>
</dbReference>
<dbReference type="InterPro" id="IPR014710">
    <property type="entry name" value="RmlC-like_jellyroll"/>
</dbReference>
<sequence>MTISYVQCQRSIEKRIRQDRAEEVMANPRRNSQSLENPFHGQSQSQSQSRSLSLNQSVSWSSLVHFLKKPHALPFLLSIFLLLTWVSLRLQHSSSSPHSHNINTPLQKSIKDDSKANLVRFGSGFPSRIAKDKRGWLLDPISLAQQSGILGGAVICASIHLGEIRPGALRGNHRHHSCNETFVIWGAETRFRLENDEVDDKGYAEVTIAADEVAVAASRSGTAHALINIDPVRTTYFIGCQDSVIDYNSSSTDFNVWESLKH</sequence>
<feature type="region of interest" description="Disordered" evidence="1">
    <location>
        <begin position="21"/>
        <end position="48"/>
    </location>
</feature>
<name>A0A2P6P330_ROSCH</name>
<evidence type="ECO:0000313" key="2">
    <source>
        <dbReference type="EMBL" id="PRQ16336.1"/>
    </source>
</evidence>